<accession>A0AA37SQ75</accession>
<sequence length="640" mass="73865">MPNFNLNLSVGLICFFVSMLSSPAISQKKSDRFGKVSQEDIDMKSYELDPDADAVVLAKTSEVKMVFPGTGISMVYYNFKRIKIFKETAFDRAEINISYYHKDKTESISNLKALITYPDGSSYKLSKKEIYKEEADNAWTNVKFTFPKLTEGVIIEYYYELRSKNYFSLEDFWFQFDIPTKFASVKYDVPENIDYIFLRQGQEYIKTDVSTFTMENVPSMKSESFITTMEDYRGRLKMQLKGYNDSYGVYKTLTSTWEQLIKELYDSKNFGSQIEKKGASNEIVELARPILDMEIPVKEKILKLQSFLLENVKCNGYYGLYSTDGIEKAFEAKEANHSELSFMMINLLREMEVEAHPFLISTRSHGQLYTAYPFIDQFTYAIVYAEVEGEPMLIDIEQKNRPPGIVGFDALNKEGLIARKEGPTWFNIEASKGSDIFFFNLNIEGDALVGTFKGKYDDANAIIERDHYEDGKDGKHWENRIKDKFPDVDVLSAKCENESNLYESFREEVEVEIPGACVSAGELMYIDPFVYSNYEENPFKINERKFPVDFGRPFLEQYIFYLTIPEGYEVDEIPEGTSMTIEDRTAIFQLSASVNGNIIQIIKKIDIRKSHYAPSEYGALKRLFDMMIEKSGEQIVLKKV</sequence>
<dbReference type="EMBL" id="BSOH01000014">
    <property type="protein sequence ID" value="GLR17662.1"/>
    <property type="molecule type" value="Genomic_DNA"/>
</dbReference>
<evidence type="ECO:0000259" key="1">
    <source>
        <dbReference type="Pfam" id="PF12969"/>
    </source>
</evidence>
<comment type="caution">
    <text evidence="2">The sequence shown here is derived from an EMBL/GenBank/DDBJ whole genome shotgun (WGS) entry which is preliminary data.</text>
</comment>
<name>A0AA37SQ75_9BACT</name>
<evidence type="ECO:0000313" key="3">
    <source>
        <dbReference type="Proteomes" id="UP001156666"/>
    </source>
</evidence>
<protein>
    <recommendedName>
        <fullName evidence="1">DUF3857 domain-containing protein</fullName>
    </recommendedName>
</protein>
<dbReference type="RefSeq" id="WP_235291331.1">
    <property type="nucleotide sequence ID" value="NZ_BSOH01000014.1"/>
</dbReference>
<proteinExistence type="predicted"/>
<organism evidence="2 3">
    <name type="scientific">Portibacter lacus</name>
    <dbReference type="NCBI Taxonomy" id="1099794"/>
    <lineage>
        <taxon>Bacteria</taxon>
        <taxon>Pseudomonadati</taxon>
        <taxon>Bacteroidota</taxon>
        <taxon>Saprospiria</taxon>
        <taxon>Saprospirales</taxon>
        <taxon>Haliscomenobacteraceae</taxon>
        <taxon>Portibacter</taxon>
    </lineage>
</organism>
<reference evidence="2" key="1">
    <citation type="journal article" date="2014" name="Int. J. Syst. Evol. Microbiol.">
        <title>Complete genome sequence of Corynebacterium casei LMG S-19264T (=DSM 44701T), isolated from a smear-ripened cheese.</title>
        <authorList>
            <consortium name="US DOE Joint Genome Institute (JGI-PGF)"/>
            <person name="Walter F."/>
            <person name="Albersmeier A."/>
            <person name="Kalinowski J."/>
            <person name="Ruckert C."/>
        </authorList>
    </citation>
    <scope>NUCLEOTIDE SEQUENCE</scope>
    <source>
        <strain evidence="2">NBRC 108769</strain>
    </source>
</reference>
<dbReference type="Gene3D" id="3.10.620.30">
    <property type="match status" value="1"/>
</dbReference>
<gene>
    <name evidence="2" type="ORF">GCM10007940_22770</name>
</gene>
<dbReference type="InterPro" id="IPR024618">
    <property type="entry name" value="DUF3857"/>
</dbReference>
<dbReference type="Gene3D" id="2.60.40.3140">
    <property type="match status" value="1"/>
</dbReference>
<keyword evidence="3" id="KW-1185">Reference proteome</keyword>
<evidence type="ECO:0000313" key="2">
    <source>
        <dbReference type="EMBL" id="GLR17662.1"/>
    </source>
</evidence>
<dbReference type="AlphaFoldDB" id="A0AA37SQ75"/>
<feature type="domain" description="DUF3857" evidence="1">
    <location>
        <begin position="73"/>
        <end position="218"/>
    </location>
</feature>
<reference evidence="2" key="2">
    <citation type="submission" date="2023-01" db="EMBL/GenBank/DDBJ databases">
        <title>Draft genome sequence of Portibacter lacus strain NBRC 108769.</title>
        <authorList>
            <person name="Sun Q."/>
            <person name="Mori K."/>
        </authorList>
    </citation>
    <scope>NUCLEOTIDE SEQUENCE</scope>
    <source>
        <strain evidence="2">NBRC 108769</strain>
    </source>
</reference>
<dbReference type="Gene3D" id="2.60.120.1130">
    <property type="match status" value="1"/>
</dbReference>
<dbReference type="Pfam" id="PF12969">
    <property type="entry name" value="DUF3857"/>
    <property type="match status" value="1"/>
</dbReference>
<dbReference type="Proteomes" id="UP001156666">
    <property type="component" value="Unassembled WGS sequence"/>
</dbReference>